<evidence type="ECO:0000256" key="1">
    <source>
        <dbReference type="SAM" id="Phobius"/>
    </source>
</evidence>
<evidence type="ECO:0000313" key="3">
    <source>
        <dbReference type="Proteomes" id="UP000002745"/>
    </source>
</evidence>
<dbReference type="AlphaFoldDB" id="C6XN39"/>
<keyword evidence="1" id="KW-0472">Membrane</keyword>
<accession>C6XN39</accession>
<dbReference type="OrthoDB" id="9156649at2"/>
<dbReference type="HOGENOM" id="CLU_105808_0_0_5"/>
<evidence type="ECO:0008006" key="4">
    <source>
        <dbReference type="Google" id="ProtNLM"/>
    </source>
</evidence>
<proteinExistence type="predicted"/>
<keyword evidence="1" id="KW-1133">Transmembrane helix</keyword>
<sequence>MNISIWWAIPALTGLIGVLMVGGGLGRLFRFKMFSGLSRFLFGGVFLSGTAVAVLAGMNLQTYARLTYERPAAEITFSQTSPQAFTATMRVPTGQGEDFGEPVIFELTGDAFRVDARFLKWKPWANVTGYDAIFRLDRLQGRFDEVNQENNAPPKAFDLSPVGTSAALDIYQLSRKNEIFKNLKAVDAIYGNGAYAPMADGAVYEVVATQSGLVPRPKNEAAREAALQWGAPTSLKTPSLGQVGE</sequence>
<dbReference type="EMBL" id="CP001678">
    <property type="protein sequence ID" value="ACT58209.1"/>
    <property type="molecule type" value="Genomic_DNA"/>
</dbReference>
<organism evidence="2 3">
    <name type="scientific">Hirschia baltica (strain ATCC 49814 / DSM 5838 / IFAM 1418)</name>
    <dbReference type="NCBI Taxonomy" id="582402"/>
    <lineage>
        <taxon>Bacteria</taxon>
        <taxon>Pseudomonadati</taxon>
        <taxon>Pseudomonadota</taxon>
        <taxon>Alphaproteobacteria</taxon>
        <taxon>Hyphomonadales</taxon>
        <taxon>Hyphomonadaceae</taxon>
        <taxon>Hirschia</taxon>
    </lineage>
</organism>
<dbReference type="STRING" id="582402.Hbal_0507"/>
<keyword evidence="1" id="KW-0812">Transmembrane</keyword>
<reference evidence="3" key="1">
    <citation type="journal article" date="2011" name="J. Bacteriol.">
        <title>Genome sequences of eight morphologically diverse alphaproteobacteria.</title>
        <authorList>
            <consortium name="US DOE Joint Genome Institute"/>
            <person name="Brown P.J."/>
            <person name="Kysela D.T."/>
            <person name="Buechlein A."/>
            <person name="Hemmerich C."/>
            <person name="Brun Y.V."/>
        </authorList>
    </citation>
    <scope>NUCLEOTIDE SEQUENCE [LARGE SCALE GENOMIC DNA]</scope>
    <source>
        <strain evidence="3">ATCC 49814 / DSM 5838 / IFAM 1418</strain>
    </source>
</reference>
<dbReference type="KEGG" id="hba:Hbal_0507"/>
<dbReference type="RefSeq" id="WP_015826359.1">
    <property type="nucleotide sequence ID" value="NC_012982.1"/>
</dbReference>
<dbReference type="Proteomes" id="UP000002745">
    <property type="component" value="Chromosome"/>
</dbReference>
<keyword evidence="3" id="KW-1185">Reference proteome</keyword>
<feature type="transmembrane region" description="Helical" evidence="1">
    <location>
        <begin position="6"/>
        <end position="28"/>
    </location>
</feature>
<gene>
    <name evidence="2" type="ordered locus">Hbal_0507</name>
</gene>
<feature type="transmembrane region" description="Helical" evidence="1">
    <location>
        <begin position="40"/>
        <end position="60"/>
    </location>
</feature>
<dbReference type="eggNOG" id="ENOG502ZNGJ">
    <property type="taxonomic scope" value="Bacteria"/>
</dbReference>
<evidence type="ECO:0000313" key="2">
    <source>
        <dbReference type="EMBL" id="ACT58209.1"/>
    </source>
</evidence>
<protein>
    <recommendedName>
        <fullName evidence="4">Cation/multidrug efflux pump</fullName>
    </recommendedName>
</protein>
<name>C6XN39_HIRBI</name>